<keyword evidence="2" id="KW-0732">Signal</keyword>
<dbReference type="GO" id="GO:0004568">
    <property type="term" value="F:chitinase activity"/>
    <property type="evidence" value="ECO:0007669"/>
    <property type="project" value="TreeGrafter"/>
</dbReference>
<reference evidence="4 5" key="1">
    <citation type="submission" date="2017-03" db="EMBL/GenBank/DDBJ databases">
        <title>Genomes of endolithic fungi from Antarctica.</title>
        <authorList>
            <person name="Coleine C."/>
            <person name="Masonjones S."/>
            <person name="Stajich J.E."/>
        </authorList>
    </citation>
    <scope>NUCLEOTIDE SEQUENCE [LARGE SCALE GENOMIC DNA]</scope>
    <source>
        <strain evidence="4 5">CCFEE 5187</strain>
    </source>
</reference>
<gene>
    <name evidence="4" type="ORF">B0A49_01438</name>
</gene>
<dbReference type="Proteomes" id="UP000308768">
    <property type="component" value="Unassembled WGS sequence"/>
</dbReference>
<feature type="domain" description="GH18" evidence="3">
    <location>
        <begin position="31"/>
        <end position="361"/>
    </location>
</feature>
<dbReference type="InterPro" id="IPR045321">
    <property type="entry name" value="Cts1-like"/>
</dbReference>
<comment type="similarity">
    <text evidence="1">Belongs to the glycosyl hydrolase 18 family. Chitinase class III subfamily.</text>
</comment>
<protein>
    <recommendedName>
        <fullName evidence="3">GH18 domain-containing protein</fullName>
    </recommendedName>
</protein>
<name>A0A4U0XWK1_9PEZI</name>
<dbReference type="OrthoDB" id="6020543at2759"/>
<dbReference type="STRING" id="331657.A0A4U0XWK1"/>
<feature type="chain" id="PRO_5020276365" description="GH18 domain-containing protein" evidence="2">
    <location>
        <begin position="25"/>
        <end position="378"/>
    </location>
</feature>
<dbReference type="PANTHER" id="PTHR45708">
    <property type="entry name" value="ENDOCHITINASE"/>
    <property type="match status" value="1"/>
</dbReference>
<dbReference type="Gene3D" id="3.20.20.80">
    <property type="entry name" value="Glycosidases"/>
    <property type="match status" value="1"/>
</dbReference>
<dbReference type="SUPFAM" id="SSF51445">
    <property type="entry name" value="(Trans)glycosidases"/>
    <property type="match status" value="1"/>
</dbReference>
<feature type="signal peptide" evidence="2">
    <location>
        <begin position="1"/>
        <end position="24"/>
    </location>
</feature>
<evidence type="ECO:0000313" key="5">
    <source>
        <dbReference type="Proteomes" id="UP000308768"/>
    </source>
</evidence>
<dbReference type="InterPro" id="IPR050542">
    <property type="entry name" value="Glycosyl_Hydrlase18_Chitinase"/>
</dbReference>
<accession>A0A4U0XWK1</accession>
<dbReference type="PROSITE" id="PS51910">
    <property type="entry name" value="GH18_2"/>
    <property type="match status" value="1"/>
</dbReference>
<organism evidence="4 5">
    <name type="scientific">Cryomyces minteri</name>
    <dbReference type="NCBI Taxonomy" id="331657"/>
    <lineage>
        <taxon>Eukaryota</taxon>
        <taxon>Fungi</taxon>
        <taxon>Dikarya</taxon>
        <taxon>Ascomycota</taxon>
        <taxon>Pezizomycotina</taxon>
        <taxon>Dothideomycetes</taxon>
        <taxon>Dothideomycetes incertae sedis</taxon>
        <taxon>Cryomyces</taxon>
    </lineage>
</organism>
<evidence type="ECO:0000313" key="4">
    <source>
        <dbReference type="EMBL" id="TKA80248.1"/>
    </source>
</evidence>
<dbReference type="EMBL" id="NAJN01000065">
    <property type="protein sequence ID" value="TKA80248.1"/>
    <property type="molecule type" value="Genomic_DNA"/>
</dbReference>
<dbReference type="InterPro" id="IPR001223">
    <property type="entry name" value="Glyco_hydro18_cat"/>
</dbReference>
<dbReference type="Pfam" id="PF00704">
    <property type="entry name" value="Glyco_hydro_18"/>
    <property type="match status" value="1"/>
</dbReference>
<dbReference type="InterPro" id="IPR017853">
    <property type="entry name" value="GH"/>
</dbReference>
<dbReference type="GO" id="GO:0005576">
    <property type="term" value="C:extracellular region"/>
    <property type="evidence" value="ECO:0007669"/>
    <property type="project" value="TreeGrafter"/>
</dbReference>
<dbReference type="PANTHER" id="PTHR45708:SF47">
    <property type="entry name" value="ENDOCHITINASE A"/>
    <property type="match status" value="1"/>
</dbReference>
<keyword evidence="5" id="KW-1185">Reference proteome</keyword>
<dbReference type="GO" id="GO:0005975">
    <property type="term" value="P:carbohydrate metabolic process"/>
    <property type="evidence" value="ECO:0007669"/>
    <property type="project" value="InterPro"/>
</dbReference>
<proteinExistence type="inferred from homology"/>
<dbReference type="AlphaFoldDB" id="A0A4U0XWK1"/>
<evidence type="ECO:0000256" key="2">
    <source>
        <dbReference type="SAM" id="SignalP"/>
    </source>
</evidence>
<dbReference type="CDD" id="cd02877">
    <property type="entry name" value="GH18_hevamine_XipI_class_III"/>
    <property type="match status" value="1"/>
</dbReference>
<sequence>MRSPYALISTTIAATSLLSSAVAAFDASSPTNVAVYWGQGSNQTRLVETCKNSAIDIVIVSFLNVFPDQGPGGFPGTNFGNACGGSVYKNNGVDTDLLSDCPNIGADITACQTTYGKKVLLSLGGGAPLNYYIANDASATSFADFLWGAFGPQTSAWTTANKPRPFGSASVDGFDYDIESEISPAPANAPDYQTRGYATMINYLKNTLFPRDTSKSYYISGAPQCVLPDAHLSSVIAASWFDFVFVQFYNTPYCSARAGINHAAGTTTNDISYDGWASSSSLNPNVRMSIGLPAAPAAAGQVDAYLTPAEVDSLVTRFMPKYASRFGGVMLWEATFSKNNRICGQEYATWMKAILNSHHNQQLNDPQLFELVEQLNHV</sequence>
<evidence type="ECO:0000259" key="3">
    <source>
        <dbReference type="PROSITE" id="PS51910"/>
    </source>
</evidence>
<evidence type="ECO:0000256" key="1">
    <source>
        <dbReference type="ARBA" id="ARBA00025727"/>
    </source>
</evidence>
<comment type="caution">
    <text evidence="4">The sequence shown here is derived from an EMBL/GenBank/DDBJ whole genome shotgun (WGS) entry which is preliminary data.</text>
</comment>